<sequence length="315" mass="35305">MTTPATSSRPTATRSIYFYRMDGGATESGAPRRVDIRPALEYVNKLPFEQVGGRYLIQKDGDVYCAWISHVGDVSNVAFGLIRRNALPQAESSGKLKNLVLAEEEGLCEVSHLCIFPNEIVGVEYNHYGPRASRFAEYINKMGAAQAPEFQMEALMRQDIAAKLQNKVAVRTFEMKVRRAHIETIRSMHAKTGEALDSLARGSEADTIGIMLGPRPWQKDNLGQEIMAFIRNMVRRPDLREIVVQFKAALLEEGSDRPDEVNLLQDHLISSRKILRIGERSRVLDSDDAYRNIQDAYAALRQDLLSAPSVSVKRA</sequence>
<evidence type="ECO:0000313" key="1">
    <source>
        <dbReference type="EMBL" id="MDQ0367846.1"/>
    </source>
</evidence>
<evidence type="ECO:0000313" key="2">
    <source>
        <dbReference type="Proteomes" id="UP001240236"/>
    </source>
</evidence>
<accession>A0AAE4AZK5</accession>
<dbReference type="EMBL" id="JAUSUZ010000001">
    <property type="protein sequence ID" value="MDQ0367846.1"/>
    <property type="molecule type" value="Genomic_DNA"/>
</dbReference>
<name>A0AAE4AZK5_9ACTN</name>
<dbReference type="AlphaFoldDB" id="A0AAE4AZK5"/>
<comment type="caution">
    <text evidence="1">The sequence shown here is derived from an EMBL/GenBank/DDBJ whole genome shotgun (WGS) entry which is preliminary data.</text>
</comment>
<gene>
    <name evidence="1" type="ORF">J2S42_004515</name>
</gene>
<protein>
    <submittedName>
        <fullName evidence="1">Uncharacterized protein</fullName>
    </submittedName>
</protein>
<keyword evidence="2" id="KW-1185">Reference proteome</keyword>
<dbReference type="RefSeq" id="WP_307242151.1">
    <property type="nucleotide sequence ID" value="NZ_JAUSUZ010000001.1"/>
</dbReference>
<dbReference type="Proteomes" id="UP001240236">
    <property type="component" value="Unassembled WGS sequence"/>
</dbReference>
<organism evidence="1 2">
    <name type="scientific">Catenuloplanes indicus</name>
    <dbReference type="NCBI Taxonomy" id="137267"/>
    <lineage>
        <taxon>Bacteria</taxon>
        <taxon>Bacillati</taxon>
        <taxon>Actinomycetota</taxon>
        <taxon>Actinomycetes</taxon>
        <taxon>Micromonosporales</taxon>
        <taxon>Micromonosporaceae</taxon>
        <taxon>Catenuloplanes</taxon>
    </lineage>
</organism>
<proteinExistence type="predicted"/>
<reference evidence="1 2" key="1">
    <citation type="submission" date="2023-07" db="EMBL/GenBank/DDBJ databases">
        <title>Sequencing the genomes of 1000 actinobacteria strains.</title>
        <authorList>
            <person name="Klenk H.-P."/>
        </authorList>
    </citation>
    <scope>NUCLEOTIDE SEQUENCE [LARGE SCALE GENOMIC DNA]</scope>
    <source>
        <strain evidence="1 2">DSM 44709</strain>
    </source>
</reference>